<accession>A0AAW0CLH3</accession>
<dbReference type="Proteomes" id="UP001383192">
    <property type="component" value="Unassembled WGS sequence"/>
</dbReference>
<protein>
    <recommendedName>
        <fullName evidence="3">BTB domain-containing protein</fullName>
    </recommendedName>
</protein>
<reference evidence="1 2" key="1">
    <citation type="submission" date="2024-01" db="EMBL/GenBank/DDBJ databases">
        <title>A draft genome for a cacao thread blight-causing isolate of Paramarasmius palmivorus.</title>
        <authorList>
            <person name="Baruah I.K."/>
            <person name="Bukari Y."/>
            <person name="Amoako-Attah I."/>
            <person name="Meinhardt L.W."/>
            <person name="Bailey B.A."/>
            <person name="Cohen S.P."/>
        </authorList>
    </citation>
    <scope>NUCLEOTIDE SEQUENCE [LARGE SCALE GENOMIC DNA]</scope>
    <source>
        <strain evidence="1 2">GH-12</strain>
    </source>
</reference>
<gene>
    <name evidence="1" type="ORF">VNI00_010425</name>
</gene>
<dbReference type="EMBL" id="JAYKXP010000041">
    <property type="protein sequence ID" value="KAK7039033.1"/>
    <property type="molecule type" value="Genomic_DNA"/>
</dbReference>
<sequence>MLMLQNIPQNRLRAHALPNMLQDLNPAPVSPDFGPDVEGSRRPPTNIILISKDSVLFHADEYSLLQFSNNCFKGLLPLPSRDRDKRMIFLRDLHSSELDVLLQAIYGITPKSSTDGNGIVELRLLSRGIGWLPVFGIPPKSVVLPYTYIFARILSFAPVHPLETYAIAGRYDIHDLAVAASSHTLPVELSNVGEELATCMGARYLSRLFSLHLNRKATLLSLLSKEPEYHDQTENCRFTDQREAKSRWNTAMASLVWDVRPGWSAFLSS</sequence>
<evidence type="ECO:0000313" key="1">
    <source>
        <dbReference type="EMBL" id="KAK7039033.1"/>
    </source>
</evidence>
<comment type="caution">
    <text evidence="1">The sequence shown here is derived from an EMBL/GenBank/DDBJ whole genome shotgun (WGS) entry which is preliminary data.</text>
</comment>
<dbReference type="AlphaFoldDB" id="A0AAW0CLH3"/>
<evidence type="ECO:0008006" key="3">
    <source>
        <dbReference type="Google" id="ProtNLM"/>
    </source>
</evidence>
<organism evidence="1 2">
    <name type="scientific">Paramarasmius palmivorus</name>
    <dbReference type="NCBI Taxonomy" id="297713"/>
    <lineage>
        <taxon>Eukaryota</taxon>
        <taxon>Fungi</taxon>
        <taxon>Dikarya</taxon>
        <taxon>Basidiomycota</taxon>
        <taxon>Agaricomycotina</taxon>
        <taxon>Agaricomycetes</taxon>
        <taxon>Agaricomycetidae</taxon>
        <taxon>Agaricales</taxon>
        <taxon>Marasmiineae</taxon>
        <taxon>Marasmiaceae</taxon>
        <taxon>Paramarasmius</taxon>
    </lineage>
</organism>
<keyword evidence="2" id="KW-1185">Reference proteome</keyword>
<name>A0AAW0CLH3_9AGAR</name>
<proteinExistence type="predicted"/>
<evidence type="ECO:0000313" key="2">
    <source>
        <dbReference type="Proteomes" id="UP001383192"/>
    </source>
</evidence>